<evidence type="ECO:0000313" key="1">
    <source>
        <dbReference type="EMBL" id="CAK0897732.1"/>
    </source>
</evidence>
<protein>
    <submittedName>
        <fullName evidence="1">Uncharacterized protein</fullName>
    </submittedName>
</protein>
<accession>A0ABN9XHY2</accession>
<dbReference type="EMBL" id="CAUYUJ010020376">
    <property type="protein sequence ID" value="CAK0897732.1"/>
    <property type="molecule type" value="Genomic_DNA"/>
</dbReference>
<name>A0ABN9XHY2_9DINO</name>
<reference evidence="1" key="1">
    <citation type="submission" date="2023-10" db="EMBL/GenBank/DDBJ databases">
        <authorList>
            <person name="Chen Y."/>
            <person name="Shah S."/>
            <person name="Dougan E. K."/>
            <person name="Thang M."/>
            <person name="Chan C."/>
        </authorList>
    </citation>
    <scope>NUCLEOTIDE SEQUENCE [LARGE SCALE GENOMIC DNA]</scope>
</reference>
<sequence length="279" mass="29367">MAASAPPLEELPVAVGQPVVMYPPSAQPMAAPGTAMAQPMMPGAQPMMMPGAQPVMMAQPMMPGAMTQVPRGWMPQTADQSGTAVGARVPPSFWARCCYAPCAISGYEHGDPTLGIFEGQALCALILDLLCCMGCVVSQFCWRPDPRNIRGDGTQRTVEQKCLAGFCVGFLAIAFWENGDFCCGPDGRCAWCTSEAVKGCMAHFLPQIVGLPSLDCCYVMCFWEPDGRFFRRSLDNHGGGAAVVGAPVQTAAGNPPFLQVAGSAPGGLELQGLAASRGW</sequence>
<dbReference type="Proteomes" id="UP001189429">
    <property type="component" value="Unassembled WGS sequence"/>
</dbReference>
<organism evidence="1 2">
    <name type="scientific">Prorocentrum cordatum</name>
    <dbReference type="NCBI Taxonomy" id="2364126"/>
    <lineage>
        <taxon>Eukaryota</taxon>
        <taxon>Sar</taxon>
        <taxon>Alveolata</taxon>
        <taxon>Dinophyceae</taxon>
        <taxon>Prorocentrales</taxon>
        <taxon>Prorocentraceae</taxon>
        <taxon>Prorocentrum</taxon>
    </lineage>
</organism>
<gene>
    <name evidence="1" type="ORF">PCOR1329_LOCUS75816</name>
</gene>
<comment type="caution">
    <text evidence="1">The sequence shown here is derived from an EMBL/GenBank/DDBJ whole genome shotgun (WGS) entry which is preliminary data.</text>
</comment>
<evidence type="ECO:0000313" key="2">
    <source>
        <dbReference type="Proteomes" id="UP001189429"/>
    </source>
</evidence>
<proteinExistence type="predicted"/>
<keyword evidence="2" id="KW-1185">Reference proteome</keyword>